<evidence type="ECO:0000259" key="2">
    <source>
        <dbReference type="PROSITE" id="PS51840"/>
    </source>
</evidence>
<reference evidence="3 4" key="1">
    <citation type="journal article" date="2015" name="BMC Genomics">
        <title>Gene expression during zombie ant biting behavior reflects the complexity underlying fungal parasitic behavioral manipulation.</title>
        <authorList>
            <person name="de Bekker C."/>
            <person name="Ohm R.A."/>
            <person name="Loreto R.G."/>
            <person name="Sebastian A."/>
            <person name="Albert I."/>
            <person name="Merrow M."/>
            <person name="Brachmann A."/>
            <person name="Hughes D.P."/>
        </authorList>
    </citation>
    <scope>NUCLEOTIDE SEQUENCE [LARGE SCALE GENOMIC DNA]</scope>
    <source>
        <strain evidence="3 4">SC16a</strain>
    </source>
</reference>
<dbReference type="Proteomes" id="UP000037136">
    <property type="component" value="Unassembled WGS sequence"/>
</dbReference>
<dbReference type="InterPro" id="IPR019448">
    <property type="entry name" value="NT-C2"/>
</dbReference>
<dbReference type="PANTHER" id="PTHR21456">
    <property type="entry name" value="FAMILY WITH SEQUENCE SIMILARITY 102"/>
    <property type="match status" value="1"/>
</dbReference>
<reference evidence="3 4" key="2">
    <citation type="journal article" date="2017" name="Sci. Rep.">
        <title>Ant-infecting Ophiocordyceps genomes reveal a high diversity of potential behavioral manipulation genes and a possible major role for enterotoxins.</title>
        <authorList>
            <person name="de Bekker C."/>
            <person name="Ohm R.A."/>
            <person name="Evans H.C."/>
            <person name="Brachmann A."/>
            <person name="Hughes D.P."/>
        </authorList>
    </citation>
    <scope>NUCLEOTIDE SEQUENCE [LARGE SCALE GENOMIC DNA]</scope>
    <source>
        <strain evidence="3 4">SC16a</strain>
    </source>
</reference>
<feature type="compositionally biased region" description="Low complexity" evidence="1">
    <location>
        <begin position="369"/>
        <end position="379"/>
    </location>
</feature>
<evidence type="ECO:0000256" key="1">
    <source>
        <dbReference type="SAM" id="MobiDB-lite"/>
    </source>
</evidence>
<dbReference type="PANTHER" id="PTHR21456:SF1">
    <property type="entry name" value="C2 NT-TYPE DOMAIN-CONTAINING PROTEIN"/>
    <property type="match status" value="1"/>
</dbReference>
<evidence type="ECO:0000313" key="3">
    <source>
        <dbReference type="EMBL" id="PFH62766.1"/>
    </source>
</evidence>
<protein>
    <recommendedName>
        <fullName evidence="2">C2 NT-type domain-containing protein</fullName>
    </recommendedName>
</protein>
<accession>A0A2A9PPM4</accession>
<feature type="compositionally biased region" description="Basic and acidic residues" evidence="1">
    <location>
        <begin position="358"/>
        <end position="368"/>
    </location>
</feature>
<dbReference type="AlphaFoldDB" id="A0A2A9PPM4"/>
<gene>
    <name evidence="3" type="ORF">XA68_11989</name>
</gene>
<feature type="compositionally biased region" description="Basic and acidic residues" evidence="1">
    <location>
        <begin position="387"/>
        <end position="398"/>
    </location>
</feature>
<feature type="compositionally biased region" description="Low complexity" evidence="1">
    <location>
        <begin position="131"/>
        <end position="143"/>
    </location>
</feature>
<dbReference type="PROSITE" id="PS51840">
    <property type="entry name" value="C2_NT"/>
    <property type="match status" value="1"/>
</dbReference>
<dbReference type="Pfam" id="PF10358">
    <property type="entry name" value="NT-C2"/>
    <property type="match status" value="1"/>
</dbReference>
<dbReference type="InterPro" id="IPR039931">
    <property type="entry name" value="EEIG1/2-like"/>
</dbReference>
<dbReference type="STRING" id="268505.A0A2A9PPM4"/>
<comment type="caution">
    <text evidence="3">The sequence shown here is derived from an EMBL/GenBank/DDBJ whole genome shotgun (WGS) entry which is preliminary data.</text>
</comment>
<keyword evidence="4" id="KW-1185">Reference proteome</keyword>
<evidence type="ECO:0000313" key="4">
    <source>
        <dbReference type="Proteomes" id="UP000037136"/>
    </source>
</evidence>
<sequence length="423" mass="46821">MSSLIGKTRKPKFELHLKIYDLNNVPLVSGQSYIKWNLSHSMHAEHRGRTAKCPVANHQVDYDFAKLVPSVRISLDKNHHLAECPIEFEVVQEFSVTEKISLGHVRLNLSEYVGESEVLSRELTPLPPRQHSVSSESTNHSSVAPSSVHESRPVEDGVIRRYLMQDSKVNSTLKLGILMAQVDGERNFVAPVLRSAPVFGSLAGFQDPVQAEDDPGSLPNLTKSRDAYELQDLYRRTLAAAWVRQPSELPADECIEDIFSGGNGWKAMNSGANSTPDTDDDDENTTNQSHDHRSANSTLRPSDFRRLQPPPSSLAAPSQRSPNRNHHRRNLSASSDRSSSNTVIGRPRRRTVRIARHGSRDLREDDAASLRSASLGSLAPTLGSGSDADRRGDHVPTMRRLKEVGESDLRSDLMAWELPGVAS</sequence>
<proteinExistence type="predicted"/>
<feature type="domain" description="C2 NT-type" evidence="2">
    <location>
        <begin position="3"/>
        <end position="147"/>
    </location>
</feature>
<name>A0A2A9PPM4_OPHUN</name>
<feature type="region of interest" description="Disordered" evidence="1">
    <location>
        <begin position="266"/>
        <end position="398"/>
    </location>
</feature>
<organism evidence="3 4">
    <name type="scientific">Ophiocordyceps unilateralis</name>
    <name type="common">Zombie-ant fungus</name>
    <name type="synonym">Torrubia unilateralis</name>
    <dbReference type="NCBI Taxonomy" id="268505"/>
    <lineage>
        <taxon>Eukaryota</taxon>
        <taxon>Fungi</taxon>
        <taxon>Dikarya</taxon>
        <taxon>Ascomycota</taxon>
        <taxon>Pezizomycotina</taxon>
        <taxon>Sordariomycetes</taxon>
        <taxon>Hypocreomycetidae</taxon>
        <taxon>Hypocreales</taxon>
        <taxon>Ophiocordycipitaceae</taxon>
        <taxon>Ophiocordyceps</taxon>
    </lineage>
</organism>
<feature type="region of interest" description="Disordered" evidence="1">
    <location>
        <begin position="126"/>
        <end position="152"/>
    </location>
</feature>
<dbReference type="EMBL" id="LAZP02000018">
    <property type="protein sequence ID" value="PFH62766.1"/>
    <property type="molecule type" value="Genomic_DNA"/>
</dbReference>
<dbReference type="OrthoDB" id="3365224at2759"/>
<feature type="compositionally biased region" description="Basic residues" evidence="1">
    <location>
        <begin position="346"/>
        <end position="357"/>
    </location>
</feature>
<feature type="compositionally biased region" description="Low complexity" evidence="1">
    <location>
        <begin position="313"/>
        <end position="322"/>
    </location>
</feature>